<keyword evidence="2" id="KW-1185">Reference proteome</keyword>
<organism evidence="1 2">
    <name type="scientific">Streptomyces lonarensis</name>
    <dbReference type="NCBI Taxonomy" id="700599"/>
    <lineage>
        <taxon>Bacteria</taxon>
        <taxon>Bacillati</taxon>
        <taxon>Actinomycetota</taxon>
        <taxon>Actinomycetes</taxon>
        <taxon>Kitasatosporales</taxon>
        <taxon>Streptomycetaceae</taxon>
        <taxon>Streptomyces</taxon>
    </lineage>
</organism>
<proteinExistence type="predicted"/>
<reference evidence="1 2" key="1">
    <citation type="submission" date="2020-03" db="EMBL/GenBank/DDBJ databases">
        <title>Draft genome of Streptomyces sp. ventii, isolated from the Axial Seamount in the Pacific Ocean, and resequencing of the two type strains Streptomyces lonarensis strain NCL 716 and Streptomyces bohaiensis strain 11A07.</title>
        <authorList>
            <person name="Loughran R.M."/>
            <person name="Pfannmuller K.M."/>
            <person name="Wasson B.J."/>
            <person name="Deadmond M.C."/>
            <person name="Paddock B.E."/>
            <person name="Koyack M.J."/>
            <person name="Gallegos D.A."/>
            <person name="Mitchell E.A."/>
            <person name="Ushijima B."/>
            <person name="Saw J.H."/>
            <person name="Mcphail K.L."/>
            <person name="Videau P."/>
        </authorList>
    </citation>
    <scope>NUCLEOTIDE SEQUENCE [LARGE SCALE GENOMIC DNA]</scope>
    <source>
        <strain evidence="1 2">NCL716</strain>
    </source>
</reference>
<accession>A0A7X6D4T3</accession>
<evidence type="ECO:0000313" key="2">
    <source>
        <dbReference type="Proteomes" id="UP000578686"/>
    </source>
</evidence>
<gene>
    <name evidence="1" type="ORF">HCN56_22070</name>
</gene>
<protein>
    <submittedName>
        <fullName evidence="1">SMI1/KNR4 family protein</fullName>
    </submittedName>
</protein>
<evidence type="ECO:0000313" key="1">
    <source>
        <dbReference type="EMBL" id="NJQ08194.1"/>
    </source>
</evidence>
<dbReference type="RefSeq" id="WP_167973860.1">
    <property type="nucleotide sequence ID" value="NZ_BHZG01000564.1"/>
</dbReference>
<sequence>MSSTDDRRFPAALDAVAEIEFPFGEDGQIDFEPYTDFLPADETTDWFRAWTGNAEVTGDAYLVFGQDGTGGHAAFWLVREGRPPAEQPVVFLGSEGELGVVAPDLAGFLWVLADGSGPYEAATDPERESLPNPELVDLAQDFTSGDRRPAAEVIAAADAEFPTFEDDVLALCR</sequence>
<comment type="caution">
    <text evidence="1">The sequence shown here is derived from an EMBL/GenBank/DDBJ whole genome shotgun (WGS) entry which is preliminary data.</text>
</comment>
<dbReference type="AlphaFoldDB" id="A0A7X6D4T3"/>
<name>A0A7X6D4T3_9ACTN</name>
<dbReference type="EMBL" id="JAAVJD010000257">
    <property type="protein sequence ID" value="NJQ08194.1"/>
    <property type="molecule type" value="Genomic_DNA"/>
</dbReference>
<dbReference type="Proteomes" id="UP000578686">
    <property type="component" value="Unassembled WGS sequence"/>
</dbReference>